<reference evidence="10 11" key="1">
    <citation type="submission" date="2017-06" db="EMBL/GenBank/DDBJ databases">
        <title>Genome sequencing of cyanobaciteial culture collection at National Institute for Environmental Studies (NIES).</title>
        <authorList>
            <person name="Hirose Y."/>
            <person name="Shimura Y."/>
            <person name="Fujisawa T."/>
            <person name="Nakamura Y."/>
            <person name="Kawachi M."/>
        </authorList>
    </citation>
    <scope>NUCLEOTIDE SEQUENCE [LARGE SCALE GENOMIC DNA]</scope>
    <source>
        <strain evidence="10 11">NIES-267</strain>
    </source>
</reference>
<feature type="coiled-coil region" evidence="8">
    <location>
        <begin position="47"/>
        <end position="79"/>
    </location>
</feature>
<dbReference type="PROSITE" id="PS00651">
    <property type="entry name" value="RIBOSOMAL_L9"/>
    <property type="match status" value="1"/>
</dbReference>
<evidence type="ECO:0000256" key="7">
    <source>
        <dbReference type="HAMAP-Rule" id="MF_00503"/>
    </source>
</evidence>
<accession>A0A1Z4LLE1</accession>
<dbReference type="GO" id="GO:0006412">
    <property type="term" value="P:translation"/>
    <property type="evidence" value="ECO:0007669"/>
    <property type="project" value="UniProtKB-UniRule"/>
</dbReference>
<keyword evidence="8" id="KW-0175">Coiled coil</keyword>
<keyword evidence="2 7" id="KW-0699">rRNA-binding</keyword>
<protein>
    <recommendedName>
        <fullName evidence="6 7">Large ribosomal subunit protein bL9</fullName>
    </recommendedName>
</protein>
<dbReference type="Gene3D" id="3.10.430.100">
    <property type="entry name" value="Ribosomal protein L9, C-terminal domain"/>
    <property type="match status" value="1"/>
</dbReference>
<dbReference type="GO" id="GO:0005840">
    <property type="term" value="C:ribosome"/>
    <property type="evidence" value="ECO:0007669"/>
    <property type="project" value="UniProtKB-KW"/>
</dbReference>
<dbReference type="Pfam" id="PF01281">
    <property type="entry name" value="Ribosomal_L9_N"/>
    <property type="match status" value="1"/>
</dbReference>
<evidence type="ECO:0000313" key="11">
    <source>
        <dbReference type="Proteomes" id="UP000218418"/>
    </source>
</evidence>
<organism evidence="10 11">
    <name type="scientific">Calothrix parasitica NIES-267</name>
    <dbReference type="NCBI Taxonomy" id="1973488"/>
    <lineage>
        <taxon>Bacteria</taxon>
        <taxon>Bacillati</taxon>
        <taxon>Cyanobacteriota</taxon>
        <taxon>Cyanophyceae</taxon>
        <taxon>Nostocales</taxon>
        <taxon>Calotrichaceae</taxon>
        <taxon>Calothrix</taxon>
    </lineage>
</organism>
<dbReference type="NCBIfam" id="TIGR00158">
    <property type="entry name" value="L9"/>
    <property type="match status" value="1"/>
</dbReference>
<evidence type="ECO:0000256" key="4">
    <source>
        <dbReference type="ARBA" id="ARBA00022980"/>
    </source>
</evidence>
<comment type="function">
    <text evidence="7">Binds to the 23S rRNA.</text>
</comment>
<keyword evidence="4 7" id="KW-0689">Ribosomal protein</keyword>
<evidence type="ECO:0000256" key="1">
    <source>
        <dbReference type="ARBA" id="ARBA00010605"/>
    </source>
</evidence>
<dbReference type="GO" id="GO:0019843">
    <property type="term" value="F:rRNA binding"/>
    <property type="evidence" value="ECO:0007669"/>
    <property type="project" value="UniProtKB-UniRule"/>
</dbReference>
<dbReference type="PANTHER" id="PTHR21368">
    <property type="entry name" value="50S RIBOSOMAL PROTEIN L9"/>
    <property type="match status" value="1"/>
</dbReference>
<dbReference type="InterPro" id="IPR020594">
    <property type="entry name" value="Ribosomal_bL9_bac/chp"/>
</dbReference>
<comment type="similarity">
    <text evidence="1 7">Belongs to the bacterial ribosomal protein bL9 family.</text>
</comment>
<sequence length="153" mass="17099">MAKRIQLVLNQDIYKLGKFGDLVDVAPGYARNYLLPKNLATFVTPGILKQVERRRELERQRQEELKQQAVEQKAALEKVGSFKIAKQVGENNAIFGTVTTQDVADIIQGSTEMEVDRRGITIPDIGSLGTYEAEIKLYSDVIAKVNFEVVASE</sequence>
<dbReference type="InterPro" id="IPR020070">
    <property type="entry name" value="Ribosomal_bL9_N"/>
</dbReference>
<proteinExistence type="inferred from homology"/>
<dbReference type="SUPFAM" id="SSF55658">
    <property type="entry name" value="L9 N-domain-like"/>
    <property type="match status" value="1"/>
</dbReference>
<keyword evidence="11" id="KW-1185">Reference proteome</keyword>
<evidence type="ECO:0000256" key="8">
    <source>
        <dbReference type="SAM" id="Coils"/>
    </source>
</evidence>
<evidence type="ECO:0000256" key="2">
    <source>
        <dbReference type="ARBA" id="ARBA00022730"/>
    </source>
</evidence>
<dbReference type="EMBL" id="AP018227">
    <property type="protein sequence ID" value="BAY82061.1"/>
    <property type="molecule type" value="Genomic_DNA"/>
</dbReference>
<evidence type="ECO:0000313" key="10">
    <source>
        <dbReference type="EMBL" id="BAY82061.1"/>
    </source>
</evidence>
<dbReference type="GO" id="GO:1990904">
    <property type="term" value="C:ribonucleoprotein complex"/>
    <property type="evidence" value="ECO:0007669"/>
    <property type="project" value="UniProtKB-KW"/>
</dbReference>
<name>A0A1Z4LLE1_9CYAN</name>
<dbReference type="InterPro" id="IPR009027">
    <property type="entry name" value="Ribosomal_bL9/RNase_H1_N"/>
</dbReference>
<evidence type="ECO:0000256" key="3">
    <source>
        <dbReference type="ARBA" id="ARBA00022884"/>
    </source>
</evidence>
<evidence type="ECO:0000256" key="6">
    <source>
        <dbReference type="ARBA" id="ARBA00035292"/>
    </source>
</evidence>
<dbReference type="Gene3D" id="3.40.5.10">
    <property type="entry name" value="Ribosomal protein L9, N-terminal domain"/>
    <property type="match status" value="1"/>
</dbReference>
<dbReference type="SUPFAM" id="SSF55653">
    <property type="entry name" value="Ribosomal protein L9 C-domain"/>
    <property type="match status" value="1"/>
</dbReference>
<keyword evidence="5 7" id="KW-0687">Ribonucleoprotein</keyword>
<keyword evidence="3 7" id="KW-0694">RNA-binding</keyword>
<dbReference type="InterPro" id="IPR036791">
    <property type="entry name" value="Ribosomal_bL9_C_sf"/>
</dbReference>
<evidence type="ECO:0000259" key="9">
    <source>
        <dbReference type="PROSITE" id="PS00651"/>
    </source>
</evidence>
<evidence type="ECO:0000256" key="5">
    <source>
        <dbReference type="ARBA" id="ARBA00023274"/>
    </source>
</evidence>
<feature type="domain" description="Ribosomal protein L9" evidence="9">
    <location>
        <begin position="17"/>
        <end position="44"/>
    </location>
</feature>
<dbReference type="InterPro" id="IPR036935">
    <property type="entry name" value="Ribosomal_bL9_N_sf"/>
</dbReference>
<dbReference type="InterPro" id="IPR020069">
    <property type="entry name" value="Ribosomal_bL9_C"/>
</dbReference>
<dbReference type="HAMAP" id="MF_00503">
    <property type="entry name" value="Ribosomal_bL9"/>
    <property type="match status" value="1"/>
</dbReference>
<dbReference type="Pfam" id="PF03948">
    <property type="entry name" value="Ribosomal_L9_C"/>
    <property type="match status" value="1"/>
</dbReference>
<dbReference type="OrthoDB" id="9788336at2"/>
<dbReference type="GO" id="GO:0003735">
    <property type="term" value="F:structural constituent of ribosome"/>
    <property type="evidence" value="ECO:0007669"/>
    <property type="project" value="InterPro"/>
</dbReference>
<dbReference type="Proteomes" id="UP000218418">
    <property type="component" value="Chromosome"/>
</dbReference>
<dbReference type="InterPro" id="IPR000244">
    <property type="entry name" value="Ribosomal_bL9"/>
</dbReference>
<dbReference type="AlphaFoldDB" id="A0A1Z4LLE1"/>
<gene>
    <name evidence="7 10" type="primary">rplI</name>
    <name evidence="7" type="synonym">rpl9</name>
    <name evidence="10" type="ORF">NIES267_15390</name>
</gene>